<sequence>MLSVQKYGATHHPGLAKQTIVTERSGRIEDGGVVLAWCPRHKTLEKLHHLEKSVVVLVEWVPCEMEWWAKLNRAFNIVTGEVMHAGLSNEATEILEGIVYEGYKGWTDDISERMVRSSLDDLAALGEYDRDLVLAYARLTKHESSIERLGKIIDKFEASRGLAQASSRRWES</sequence>
<evidence type="ECO:0000313" key="2">
    <source>
        <dbReference type="Proteomes" id="UP000468687"/>
    </source>
</evidence>
<dbReference type="AlphaFoldDB" id="A0A6P0HD40"/>
<gene>
    <name evidence="1" type="ORF">G3T38_00695</name>
</gene>
<dbReference type="Proteomes" id="UP000468687">
    <property type="component" value="Unassembled WGS sequence"/>
</dbReference>
<dbReference type="EMBL" id="JAAGXA010000001">
    <property type="protein sequence ID" value="NEN76788.1"/>
    <property type="molecule type" value="Genomic_DNA"/>
</dbReference>
<proteinExistence type="predicted"/>
<evidence type="ECO:0000313" key="1">
    <source>
        <dbReference type="EMBL" id="NEN76788.1"/>
    </source>
</evidence>
<keyword evidence="2" id="KW-1185">Reference proteome</keyword>
<organism evidence="1 2">
    <name type="scientific">Nocardioides zeae</name>
    <dbReference type="NCBI Taxonomy" id="1457234"/>
    <lineage>
        <taxon>Bacteria</taxon>
        <taxon>Bacillati</taxon>
        <taxon>Actinomycetota</taxon>
        <taxon>Actinomycetes</taxon>
        <taxon>Propionibacteriales</taxon>
        <taxon>Nocardioidaceae</taxon>
        <taxon>Nocardioides</taxon>
    </lineage>
</organism>
<name>A0A6P0HD40_9ACTN</name>
<reference evidence="1 2" key="1">
    <citation type="journal article" date="2014" name="Int. J. Syst. Evol. Microbiol.">
        <title>Nocardioides zeae sp. nov., isolated from the stem of Zea mays.</title>
        <authorList>
            <person name="Glaeser S.P."/>
            <person name="McInroy J.A."/>
            <person name="Busse H.J."/>
            <person name="Kampfer P."/>
        </authorList>
    </citation>
    <scope>NUCLEOTIDE SEQUENCE [LARGE SCALE GENOMIC DNA]</scope>
    <source>
        <strain evidence="1 2">JCM 30728</strain>
    </source>
</reference>
<comment type="caution">
    <text evidence="1">The sequence shown here is derived from an EMBL/GenBank/DDBJ whole genome shotgun (WGS) entry which is preliminary data.</text>
</comment>
<protein>
    <submittedName>
        <fullName evidence="1">Uncharacterized protein</fullName>
    </submittedName>
</protein>
<accession>A0A6P0HD40</accession>